<dbReference type="PANTHER" id="PTHR43316:SF3">
    <property type="entry name" value="HALOACID DEHALOGENASE, TYPE II (AFU_ORTHOLOGUE AFUA_2G07750)-RELATED"/>
    <property type="match status" value="1"/>
</dbReference>
<dbReference type="NCBIfam" id="TIGR01509">
    <property type="entry name" value="HAD-SF-IA-v3"/>
    <property type="match status" value="1"/>
</dbReference>
<comment type="caution">
    <text evidence="2">The sequence shown here is derived from an EMBL/GenBank/DDBJ whole genome shotgun (WGS) entry which is preliminary data.</text>
</comment>
<dbReference type="SFLD" id="SFLDG01129">
    <property type="entry name" value="C1.5:_HAD__Beta-PGM__Phosphata"/>
    <property type="match status" value="1"/>
</dbReference>
<dbReference type="SUPFAM" id="SSF56784">
    <property type="entry name" value="HAD-like"/>
    <property type="match status" value="1"/>
</dbReference>
<dbReference type="InterPro" id="IPR006439">
    <property type="entry name" value="HAD-SF_hydro_IA"/>
</dbReference>
<dbReference type="Pfam" id="PF00702">
    <property type="entry name" value="Hydrolase"/>
    <property type="match status" value="1"/>
</dbReference>
<dbReference type="RefSeq" id="WP_380077370.1">
    <property type="nucleotide sequence ID" value="NZ_JBHRZF010000113.1"/>
</dbReference>
<dbReference type="NCBIfam" id="TIGR01549">
    <property type="entry name" value="HAD-SF-IA-v1"/>
    <property type="match status" value="1"/>
</dbReference>
<dbReference type="InterPro" id="IPR036412">
    <property type="entry name" value="HAD-like_sf"/>
</dbReference>
<accession>A0ABV8A9T1</accession>
<evidence type="ECO:0000313" key="3">
    <source>
        <dbReference type="Proteomes" id="UP001595748"/>
    </source>
</evidence>
<dbReference type="Proteomes" id="UP001595748">
    <property type="component" value="Unassembled WGS sequence"/>
</dbReference>
<dbReference type="PANTHER" id="PTHR43316">
    <property type="entry name" value="HYDROLASE, HALOACID DELAHOGENASE-RELATED"/>
    <property type="match status" value="1"/>
</dbReference>
<sequence>MKAVLFDAYGTLASITDPRRPYRQVINEARRRGTELPGDVASHVMASPLTLSELASQLHVPTEALHHAERDLETEVASITLYPETLATLEALQARGLKLGVCSNLAAPYAAPLLKVLPPLDAYLWSFEVGAIKPQPQIFEAACQALGCSPVEVLMVGDSLQADVDGARAAGLHAAWLTREGDHGDLQSLDELLQ</sequence>
<dbReference type="InterPro" id="IPR023214">
    <property type="entry name" value="HAD_sf"/>
</dbReference>
<organism evidence="2 3">
    <name type="scientific">Deinococcus antarcticus</name>
    <dbReference type="NCBI Taxonomy" id="1298767"/>
    <lineage>
        <taxon>Bacteria</taxon>
        <taxon>Thermotogati</taxon>
        <taxon>Deinococcota</taxon>
        <taxon>Deinococci</taxon>
        <taxon>Deinococcales</taxon>
        <taxon>Deinococcaceae</taxon>
        <taxon>Deinococcus</taxon>
    </lineage>
</organism>
<dbReference type="Gene3D" id="3.40.50.1000">
    <property type="entry name" value="HAD superfamily/HAD-like"/>
    <property type="match status" value="1"/>
</dbReference>
<gene>
    <name evidence="2" type="ORF">ACFOPQ_09265</name>
</gene>
<reference evidence="3" key="1">
    <citation type="journal article" date="2019" name="Int. J. Syst. Evol. Microbiol.">
        <title>The Global Catalogue of Microorganisms (GCM) 10K type strain sequencing project: providing services to taxonomists for standard genome sequencing and annotation.</title>
        <authorList>
            <consortium name="The Broad Institute Genomics Platform"/>
            <consortium name="The Broad Institute Genome Sequencing Center for Infectious Disease"/>
            <person name="Wu L."/>
            <person name="Ma J."/>
        </authorList>
    </citation>
    <scope>NUCLEOTIDE SEQUENCE [LARGE SCALE GENOMIC DNA]</scope>
    <source>
        <strain evidence="3">CCTCC AB 2013263</strain>
    </source>
</reference>
<keyword evidence="3" id="KW-1185">Reference proteome</keyword>
<dbReference type="EC" id="3.1.3.-" evidence="2"/>
<dbReference type="GO" id="GO:0016787">
    <property type="term" value="F:hydrolase activity"/>
    <property type="evidence" value="ECO:0007669"/>
    <property type="project" value="UniProtKB-KW"/>
</dbReference>
<dbReference type="SFLD" id="SFLDS00003">
    <property type="entry name" value="Haloacid_Dehalogenase"/>
    <property type="match status" value="1"/>
</dbReference>
<name>A0ABV8A9T1_9DEIO</name>
<keyword evidence="1 2" id="KW-0378">Hydrolase</keyword>
<proteinExistence type="predicted"/>
<evidence type="ECO:0000313" key="2">
    <source>
        <dbReference type="EMBL" id="MFC3860950.1"/>
    </source>
</evidence>
<protein>
    <submittedName>
        <fullName evidence="2">HAD family hydrolase</fullName>
        <ecNumber evidence="2">3.1.3.-</ecNumber>
    </submittedName>
</protein>
<dbReference type="InterPro" id="IPR051540">
    <property type="entry name" value="S-2-haloacid_dehalogenase"/>
</dbReference>
<dbReference type="EMBL" id="JBHRZF010000113">
    <property type="protein sequence ID" value="MFC3860950.1"/>
    <property type="molecule type" value="Genomic_DNA"/>
</dbReference>
<evidence type="ECO:0000256" key="1">
    <source>
        <dbReference type="ARBA" id="ARBA00022801"/>
    </source>
</evidence>
<dbReference type="PRINTS" id="PR00413">
    <property type="entry name" value="HADHALOGNASE"/>
</dbReference>